<dbReference type="AlphaFoldDB" id="A0A0R1XCP6"/>
<dbReference type="PATRIC" id="fig|1122147.4.peg.1257"/>
<dbReference type="EMBL" id="AZFW01000129">
    <property type="protein sequence ID" value="KRM24851.1"/>
    <property type="molecule type" value="Genomic_DNA"/>
</dbReference>
<proteinExistence type="predicted"/>
<comment type="caution">
    <text evidence="1">The sequence shown here is derived from an EMBL/GenBank/DDBJ whole genome shotgun (WGS) entry which is preliminary data.</text>
</comment>
<protein>
    <submittedName>
        <fullName evidence="1">Uncharacterized protein</fullName>
    </submittedName>
</protein>
<accession>A0A0R1XCP6</accession>
<name>A0A0R1XCP6_9LACO</name>
<dbReference type="Proteomes" id="UP000050949">
    <property type="component" value="Unassembled WGS sequence"/>
</dbReference>
<dbReference type="RefSeq" id="WP_156405677.1">
    <property type="nucleotide sequence ID" value="NZ_AZFW01000129.1"/>
</dbReference>
<sequence length="181" mass="21060">MAVSAAQGVIDVARLSEHPELMEQIIKLEKEHAPRDDPRWVPIHAAIEKEEPRKKKNVSVSKAKKSDQAERIAYVRSQILQGLSPYEIADISGISPSWINKLMHDVHIHRPPIAHFRLYNFETEEERYLGTQAEVIKLFKLSAFRLGLDKQNTVFTGDWAINRGRWYQDKYGKWNRTESKR</sequence>
<evidence type="ECO:0000313" key="2">
    <source>
        <dbReference type="Proteomes" id="UP000050949"/>
    </source>
</evidence>
<dbReference type="OrthoDB" id="2332661at2"/>
<evidence type="ECO:0000313" key="1">
    <source>
        <dbReference type="EMBL" id="KRM24851.1"/>
    </source>
</evidence>
<organism evidence="1 2">
    <name type="scientific">Schleiferilactobacillus harbinensis DSM 16991</name>
    <dbReference type="NCBI Taxonomy" id="1122147"/>
    <lineage>
        <taxon>Bacteria</taxon>
        <taxon>Bacillati</taxon>
        <taxon>Bacillota</taxon>
        <taxon>Bacilli</taxon>
        <taxon>Lactobacillales</taxon>
        <taxon>Lactobacillaceae</taxon>
        <taxon>Schleiferilactobacillus</taxon>
    </lineage>
</organism>
<reference evidence="1 2" key="1">
    <citation type="journal article" date="2015" name="Genome Announc.">
        <title>Expanding the biotechnology potential of lactobacilli through comparative genomics of 213 strains and associated genera.</title>
        <authorList>
            <person name="Sun Z."/>
            <person name="Harris H.M."/>
            <person name="McCann A."/>
            <person name="Guo C."/>
            <person name="Argimon S."/>
            <person name="Zhang W."/>
            <person name="Yang X."/>
            <person name="Jeffery I.B."/>
            <person name="Cooney J.C."/>
            <person name="Kagawa T.F."/>
            <person name="Liu W."/>
            <person name="Song Y."/>
            <person name="Salvetti E."/>
            <person name="Wrobel A."/>
            <person name="Rasinkangas P."/>
            <person name="Parkhill J."/>
            <person name="Rea M.C."/>
            <person name="O'Sullivan O."/>
            <person name="Ritari J."/>
            <person name="Douillard F.P."/>
            <person name="Paul Ross R."/>
            <person name="Yang R."/>
            <person name="Briner A.E."/>
            <person name="Felis G.E."/>
            <person name="de Vos W.M."/>
            <person name="Barrangou R."/>
            <person name="Klaenhammer T.R."/>
            <person name="Caufield P.W."/>
            <person name="Cui Y."/>
            <person name="Zhang H."/>
            <person name="O'Toole P.W."/>
        </authorList>
    </citation>
    <scope>NUCLEOTIDE SEQUENCE [LARGE SCALE GENOMIC DNA]</scope>
    <source>
        <strain evidence="1 2">DSM 16991</strain>
    </source>
</reference>
<gene>
    <name evidence="1" type="ORF">FC91_GL001215</name>
</gene>